<dbReference type="EMBL" id="BARS01019172">
    <property type="protein sequence ID" value="GAF87981.1"/>
    <property type="molecule type" value="Genomic_DNA"/>
</dbReference>
<organism evidence="1">
    <name type="scientific">marine sediment metagenome</name>
    <dbReference type="NCBI Taxonomy" id="412755"/>
    <lineage>
        <taxon>unclassified sequences</taxon>
        <taxon>metagenomes</taxon>
        <taxon>ecological metagenomes</taxon>
    </lineage>
</organism>
<sequence length="42" mass="4732">MEEQNFDTFQTPNQFNYSAVPMDELGAMEYTIVNLLVDATGS</sequence>
<reference evidence="1" key="1">
    <citation type="journal article" date="2014" name="Front. Microbiol.">
        <title>High frequency of phylogenetically diverse reductive dehalogenase-homologous genes in deep subseafloor sedimentary metagenomes.</title>
        <authorList>
            <person name="Kawai M."/>
            <person name="Futagami T."/>
            <person name="Toyoda A."/>
            <person name="Takaki Y."/>
            <person name="Nishi S."/>
            <person name="Hori S."/>
            <person name="Arai W."/>
            <person name="Tsubouchi T."/>
            <person name="Morono Y."/>
            <person name="Uchiyama I."/>
            <person name="Ito T."/>
            <person name="Fujiyama A."/>
            <person name="Inagaki F."/>
            <person name="Takami H."/>
        </authorList>
    </citation>
    <scope>NUCLEOTIDE SEQUENCE</scope>
    <source>
        <strain evidence="1">Expedition CK06-06</strain>
    </source>
</reference>
<proteinExistence type="predicted"/>
<feature type="non-terminal residue" evidence="1">
    <location>
        <position position="42"/>
    </location>
</feature>
<name>X0TL59_9ZZZZ</name>
<comment type="caution">
    <text evidence="1">The sequence shown here is derived from an EMBL/GenBank/DDBJ whole genome shotgun (WGS) entry which is preliminary data.</text>
</comment>
<dbReference type="AlphaFoldDB" id="X0TL59"/>
<protein>
    <submittedName>
        <fullName evidence="1">Uncharacterized protein</fullName>
    </submittedName>
</protein>
<gene>
    <name evidence="1" type="ORF">S01H1_31104</name>
</gene>
<evidence type="ECO:0000313" key="1">
    <source>
        <dbReference type="EMBL" id="GAF87981.1"/>
    </source>
</evidence>
<accession>X0TL59</accession>